<organism evidence="1 2">
    <name type="scientific">Peronosclerospora sorghi</name>
    <dbReference type="NCBI Taxonomy" id="230839"/>
    <lineage>
        <taxon>Eukaryota</taxon>
        <taxon>Sar</taxon>
        <taxon>Stramenopiles</taxon>
        <taxon>Oomycota</taxon>
        <taxon>Peronosporomycetes</taxon>
        <taxon>Peronosporales</taxon>
        <taxon>Peronosporaceae</taxon>
        <taxon>Peronosclerospora</taxon>
    </lineage>
</organism>
<protein>
    <submittedName>
        <fullName evidence="1">Uncharacterized protein</fullName>
    </submittedName>
</protein>
<keyword evidence="2" id="KW-1185">Reference proteome</keyword>
<dbReference type="Proteomes" id="UP001163321">
    <property type="component" value="Chromosome 10"/>
</dbReference>
<dbReference type="EMBL" id="CM047589">
    <property type="protein sequence ID" value="KAI9920258.1"/>
    <property type="molecule type" value="Genomic_DNA"/>
</dbReference>
<comment type="caution">
    <text evidence="1">The sequence shown here is derived from an EMBL/GenBank/DDBJ whole genome shotgun (WGS) entry which is preliminary data.</text>
</comment>
<sequence>MSAEHVAKLMMRASALWRNFTISFASGTTLPSMPECFPRKQRTRKLGRSPGLNLVRDERSSLCIFACVDKKADRAEEKDNEKCDQPDLPRLANFRIDEFSRSPVIMEVDLLPGESRGYWKYHSLKKWFKQTKASGKINNERSTLLFDSGAKVSIIDSTFARKVGCQIDTIQAQESVGIGESTYLTEGRTRIKLTLEGSLVYYFHAWVGKLVGQDVILGMDVLIPVGARLDVAHGALNLPDELIIPLEGRRLLYGLSGNYIKIDQYEHIPVGRSA</sequence>
<evidence type="ECO:0000313" key="2">
    <source>
        <dbReference type="Proteomes" id="UP001163321"/>
    </source>
</evidence>
<accession>A0ACC0WN03</accession>
<proteinExistence type="predicted"/>
<reference evidence="1 2" key="1">
    <citation type="journal article" date="2022" name="bioRxiv">
        <title>The genome of the oomycete Peronosclerospora sorghi, a cosmopolitan pathogen of maize and sorghum, is inflated with dispersed pseudogenes.</title>
        <authorList>
            <person name="Fletcher K."/>
            <person name="Martin F."/>
            <person name="Isakeit T."/>
            <person name="Cavanaugh K."/>
            <person name="Magill C."/>
            <person name="Michelmore R."/>
        </authorList>
    </citation>
    <scope>NUCLEOTIDE SEQUENCE [LARGE SCALE GENOMIC DNA]</scope>
    <source>
        <strain evidence="1">P6</strain>
    </source>
</reference>
<name>A0ACC0WN03_9STRA</name>
<evidence type="ECO:0000313" key="1">
    <source>
        <dbReference type="EMBL" id="KAI9920258.1"/>
    </source>
</evidence>
<gene>
    <name evidence="1" type="ORF">PsorP6_015929</name>
</gene>